<evidence type="ECO:0000256" key="4">
    <source>
        <dbReference type="ARBA" id="ARBA00022787"/>
    </source>
</evidence>
<dbReference type="Proteomes" id="UP000837801">
    <property type="component" value="Unassembled WGS sequence"/>
</dbReference>
<dbReference type="GO" id="GO:0005525">
    <property type="term" value="F:GTP binding"/>
    <property type="evidence" value="ECO:0007669"/>
    <property type="project" value="UniProtKB-KW"/>
</dbReference>
<dbReference type="GO" id="GO:0005741">
    <property type="term" value="C:mitochondrial outer membrane"/>
    <property type="evidence" value="ECO:0007669"/>
    <property type="project" value="UniProtKB-SubCell"/>
</dbReference>
<evidence type="ECO:0000256" key="12">
    <source>
        <dbReference type="SAM" id="MobiDB-lite"/>
    </source>
</evidence>
<dbReference type="InterPro" id="IPR027094">
    <property type="entry name" value="Mitofusin_fam"/>
</dbReference>
<dbReference type="FunFam" id="3.40.50.300:FF:000638">
    <property type="entry name" value="Transmembrane GTPase Fzo1, putative"/>
    <property type="match status" value="1"/>
</dbReference>
<dbReference type="OrthoDB" id="9984778at2759"/>
<evidence type="ECO:0000256" key="9">
    <source>
        <dbReference type="ARBA" id="ARBA00023134"/>
    </source>
</evidence>
<feature type="domain" description="Dynamin-type G" evidence="13">
    <location>
        <begin position="228"/>
        <end position="496"/>
    </location>
</feature>
<keyword evidence="10" id="KW-0472">Membrane</keyword>
<keyword evidence="9" id="KW-0342">GTP-binding</keyword>
<dbReference type="InterPro" id="IPR030381">
    <property type="entry name" value="G_DYNAMIN_dom"/>
</dbReference>
<keyword evidence="7" id="KW-0175">Coiled coil</keyword>
<evidence type="ECO:0000259" key="13">
    <source>
        <dbReference type="PROSITE" id="PS51718"/>
    </source>
</evidence>
<evidence type="ECO:0000256" key="7">
    <source>
        <dbReference type="ARBA" id="ARBA00023054"/>
    </source>
</evidence>
<dbReference type="GO" id="GO:0003924">
    <property type="term" value="F:GTPase activity"/>
    <property type="evidence" value="ECO:0007669"/>
    <property type="project" value="InterPro"/>
</dbReference>
<name>A0A9P0QRV9_9ASCO</name>
<evidence type="ECO:0000256" key="8">
    <source>
        <dbReference type="ARBA" id="ARBA00023128"/>
    </source>
</evidence>
<keyword evidence="2" id="KW-0812">Transmembrane</keyword>
<dbReference type="SUPFAM" id="SSF52540">
    <property type="entry name" value="P-loop containing nucleoside triphosphate hydrolases"/>
    <property type="match status" value="1"/>
</dbReference>
<evidence type="ECO:0000313" key="14">
    <source>
        <dbReference type="EMBL" id="CAH2353822.1"/>
    </source>
</evidence>
<feature type="region of interest" description="Disordered" evidence="12">
    <location>
        <begin position="1"/>
        <end position="52"/>
    </location>
</feature>
<accession>A0A9P0QRV9</accession>
<feature type="compositionally biased region" description="Low complexity" evidence="12">
    <location>
        <begin position="1"/>
        <end position="15"/>
    </location>
</feature>
<sequence>MSGDDFSSSNGSGDSKSIRGYEDDDEKTLLNGGAPRPNTVTYMPEDGSFTNDSSTLFDGDGSTSKNIRKFANGGSAGFSKASDMDPSIQQLRYNENRISLDRAINQSIELLGELSGENKQRPIFYPANTEDDNNNLLLNSRRAHLALVRDKESKVKLEKKKILDQDEDEEEDDATTASSFKIIKLQLKFGHSSSPNSVVFDKQTVSKLLDQQFQSQVKYLLNLKDRVDDTSSKVFVTGDLNAGKSTFCNSLLRRKVLPEDQQPCTSVFCEVIDATRENRGIEEVHAIPIGQSKEYSTTDESTFEAFQLKDLETLVYECDKYALLKVYVIDRRSAEMSLLRNGIIDVKLIDAPGLNMDSYQTTQVFSRQEEIDLVVFVVNSENHFTLSAKEFIGAAAAEKRYVFIVVNKFDHIKNKEKCKEKILDQVKGLSPDSYKNSNEFVHFVNSELDYPGDDDGDDGNDDDNDEDDNNEGRFDHLEASLRKFLLEKRSISKLLPAKSYLLNLLNDLETLSNLNGKVYSQELKVLSKKLQSQIIPSYDSILLKSSKINESVNNSIENLCTDIYDSSKKEIQETIYKFGDKQCVPYMGLQYLYEYAVATQRAMIDTVVSSVEYCEGQAKFKTASKVDEVIKVGQSTLGDEFLNDKVFKSDLMFTRKSHQLSSQLDVSIEVGDFFDPSFESFVLWLGIPEDLVETANSQMAYFNPFTFVHSLTSTAVSIKQQIPTQLTLQTLYSSTKLLTAGALAQKAYTATHYISTDVLRKVALPVVLGIGGISIVYLITDVPNAFPRKQARKLRKQLIEFDYPHVNAYRISQECRQVLNYPARQVMTNFQTSIDKRSVEKEKIEKSIADAEISFGYFQALLNKIQYQKKIVEEIDLESVNLVD</sequence>
<dbReference type="Pfam" id="PF00350">
    <property type="entry name" value="Dynamin_N"/>
    <property type="match status" value="1"/>
</dbReference>
<proteinExistence type="predicted"/>
<evidence type="ECO:0000256" key="5">
    <source>
        <dbReference type="ARBA" id="ARBA00022801"/>
    </source>
</evidence>
<evidence type="ECO:0000256" key="11">
    <source>
        <dbReference type="ARBA" id="ARBA00048548"/>
    </source>
</evidence>
<gene>
    <name evidence="14" type="ORF">CLIB1423_12S03686</name>
</gene>
<dbReference type="InterPro" id="IPR045063">
    <property type="entry name" value="Dynamin_N"/>
</dbReference>
<dbReference type="Gene3D" id="3.40.50.300">
    <property type="entry name" value="P-loop containing nucleotide triphosphate hydrolases"/>
    <property type="match status" value="1"/>
</dbReference>
<dbReference type="GO" id="GO:0008053">
    <property type="term" value="P:mitochondrial fusion"/>
    <property type="evidence" value="ECO:0007669"/>
    <property type="project" value="TreeGrafter"/>
</dbReference>
<evidence type="ECO:0000256" key="1">
    <source>
        <dbReference type="ARBA" id="ARBA00004374"/>
    </source>
</evidence>
<dbReference type="GO" id="GO:0051646">
    <property type="term" value="P:mitochondrion localization"/>
    <property type="evidence" value="ECO:0007669"/>
    <property type="project" value="TreeGrafter"/>
</dbReference>
<keyword evidence="15" id="KW-1185">Reference proteome</keyword>
<dbReference type="PANTHER" id="PTHR10465:SF0">
    <property type="entry name" value="SARCALUMENIN"/>
    <property type="match status" value="1"/>
</dbReference>
<protein>
    <submittedName>
        <fullName evidence="14">Mitofusin Fzo1p</fullName>
    </submittedName>
</protein>
<comment type="catalytic activity">
    <reaction evidence="11">
        <text>GTP + H2O = GDP + phosphate + H(+)</text>
        <dbReference type="Rhea" id="RHEA:19669"/>
        <dbReference type="ChEBI" id="CHEBI:15377"/>
        <dbReference type="ChEBI" id="CHEBI:15378"/>
        <dbReference type="ChEBI" id="CHEBI:37565"/>
        <dbReference type="ChEBI" id="CHEBI:43474"/>
        <dbReference type="ChEBI" id="CHEBI:58189"/>
    </reaction>
</comment>
<keyword evidence="8" id="KW-0496">Mitochondrion</keyword>
<evidence type="ECO:0000256" key="10">
    <source>
        <dbReference type="ARBA" id="ARBA00023136"/>
    </source>
</evidence>
<evidence type="ECO:0000256" key="6">
    <source>
        <dbReference type="ARBA" id="ARBA00022989"/>
    </source>
</evidence>
<dbReference type="AlphaFoldDB" id="A0A9P0QRV9"/>
<keyword evidence="4" id="KW-1000">Mitochondrion outer membrane</keyword>
<dbReference type="PROSITE" id="PS51718">
    <property type="entry name" value="G_DYNAMIN_2"/>
    <property type="match status" value="1"/>
</dbReference>
<feature type="compositionally biased region" description="Acidic residues" evidence="12">
    <location>
        <begin position="450"/>
        <end position="469"/>
    </location>
</feature>
<comment type="subcellular location">
    <subcellularLocation>
        <location evidence="1">Mitochondrion outer membrane</location>
        <topology evidence="1">Multi-pass membrane protein</topology>
    </subcellularLocation>
</comment>
<keyword evidence="3" id="KW-0547">Nucleotide-binding</keyword>
<evidence type="ECO:0000256" key="2">
    <source>
        <dbReference type="ARBA" id="ARBA00022692"/>
    </source>
</evidence>
<keyword evidence="5" id="KW-0378">Hydrolase</keyword>
<keyword evidence="6" id="KW-1133">Transmembrane helix</keyword>
<dbReference type="EMBL" id="CAKXYY010000012">
    <property type="protein sequence ID" value="CAH2353822.1"/>
    <property type="molecule type" value="Genomic_DNA"/>
</dbReference>
<dbReference type="InterPro" id="IPR027417">
    <property type="entry name" value="P-loop_NTPase"/>
</dbReference>
<comment type="caution">
    <text evidence="14">The sequence shown here is derived from an EMBL/GenBank/DDBJ whole genome shotgun (WGS) entry which is preliminary data.</text>
</comment>
<reference evidence="14" key="1">
    <citation type="submission" date="2022-03" db="EMBL/GenBank/DDBJ databases">
        <authorList>
            <person name="Legras J.-L."/>
            <person name="Devillers H."/>
            <person name="Grondin C."/>
        </authorList>
    </citation>
    <scope>NUCLEOTIDE SEQUENCE</scope>
    <source>
        <strain evidence="14">CLIB 1423</strain>
    </source>
</reference>
<evidence type="ECO:0000313" key="15">
    <source>
        <dbReference type="Proteomes" id="UP000837801"/>
    </source>
</evidence>
<feature type="region of interest" description="Disordered" evidence="12">
    <location>
        <begin position="449"/>
        <end position="472"/>
    </location>
</feature>
<organism evidence="14 15">
    <name type="scientific">[Candida] railenensis</name>
    <dbReference type="NCBI Taxonomy" id="45579"/>
    <lineage>
        <taxon>Eukaryota</taxon>
        <taxon>Fungi</taxon>
        <taxon>Dikarya</taxon>
        <taxon>Ascomycota</taxon>
        <taxon>Saccharomycotina</taxon>
        <taxon>Pichiomycetes</taxon>
        <taxon>Debaryomycetaceae</taxon>
        <taxon>Kurtzmaniella</taxon>
    </lineage>
</organism>
<dbReference type="PANTHER" id="PTHR10465">
    <property type="entry name" value="TRANSMEMBRANE GTPASE FZO1"/>
    <property type="match status" value="1"/>
</dbReference>
<evidence type="ECO:0000256" key="3">
    <source>
        <dbReference type="ARBA" id="ARBA00022741"/>
    </source>
</evidence>